<dbReference type="SUPFAM" id="SSF81665">
    <property type="entry name" value="Calcium ATPase, transmembrane domain M"/>
    <property type="match status" value="1"/>
</dbReference>
<evidence type="ECO:0000256" key="6">
    <source>
        <dbReference type="SAM" id="Phobius"/>
    </source>
</evidence>
<dbReference type="SUPFAM" id="SSF81653">
    <property type="entry name" value="Calcium ATPase, transduction domain A"/>
    <property type="match status" value="1"/>
</dbReference>
<accession>A0A2N9JH64</accession>
<dbReference type="GO" id="GO:0005886">
    <property type="term" value="C:plasma membrane"/>
    <property type="evidence" value="ECO:0007669"/>
    <property type="project" value="UniProtKB-SubCell"/>
</dbReference>
<dbReference type="InterPro" id="IPR023214">
    <property type="entry name" value="HAD_sf"/>
</dbReference>
<evidence type="ECO:0000259" key="7">
    <source>
        <dbReference type="Pfam" id="PF00122"/>
    </source>
</evidence>
<feature type="transmembrane region" description="Helical" evidence="6">
    <location>
        <begin position="704"/>
        <end position="724"/>
    </location>
</feature>
<dbReference type="InterPro" id="IPR044492">
    <property type="entry name" value="P_typ_ATPase_HD_dom"/>
</dbReference>
<sequence length="801" mass="84912">MVWQACPVTTQTQARDPGLSAAEVADRIAQGQLNHLPPRSGRTVADIVRANVFTRINAILAVLLALVLATGSWINGAFGLLIIANSAIGIIQELRAKHTLDSLAVVGEARPRIRRDGVARDHARDEIVLDDVIEVGPGDQIVVDGTVVEAEYLEVDESLLTGESDPEEKALGAAVMSGSFVVAGAGAYRATKVGSESYAAQLTAEAAKFTLVKSELTQGINSILKVITWVLIPVGVATIVVQLTQAHNDWRRSVLAMAGALVPMVPEGLILLTSVAFALGVVRLGRRNCLVQELPAIEGLARVDVVCADKTGTLTENGMTFGELRLVDGGGEAEVAAALQQLVAADARPNASMQAIAARYPAAQQAWPVLAKLPFTSAKKWSGATFVVPDRGAQNWVVGAPDVLAPAGSPVALEAERIASGGLRVLLVATAERPVDDPLAPGTVTPRALIVLNQKIRPDAAETLAYFAEQRVQLKVISGDNAASVGAVTRSLGVVSGTAVDARTLPTDAVEFATAVDETDVFGRVTPHQKRAMVAALQSKGHTVAMTGDGVNDVLALKDADLGVAMGSGAAATRAVAKIVLLDDRFATLPHVVGEGRRVIGNIERVANLFLTKTIYSALLALLVVLWRVQFPFLPIHVTITGWFTIGIPAFLLSLAPNNEQARPGFVRRVLQLGLPAGIVVGTLTFITYLLVRTDDPSAVAMQQTYTATLACLIVAATWVLAVVARPYRWWRVGLVMLSLLAYLLIFTWPFTQSIFFLDIGNRAAMGTGLLLGVVGAVLIEALWWIRGKVFGAPLVFWSRS</sequence>
<feature type="transmembrane region" description="Helical" evidence="6">
    <location>
        <begin position="223"/>
        <end position="243"/>
    </location>
</feature>
<name>A0A2N9JH64_9ACTN</name>
<dbReference type="PROSITE" id="PS00154">
    <property type="entry name" value="ATPASE_E1_E2"/>
    <property type="match status" value="1"/>
</dbReference>
<dbReference type="InterPro" id="IPR023298">
    <property type="entry name" value="ATPase_P-typ_TM_dom_sf"/>
</dbReference>
<feature type="domain" description="P-type ATPase A" evidence="7">
    <location>
        <begin position="113"/>
        <end position="204"/>
    </location>
</feature>
<keyword evidence="9" id="KW-1185">Reference proteome</keyword>
<dbReference type="PRINTS" id="PR00119">
    <property type="entry name" value="CATATPASE"/>
</dbReference>
<dbReference type="NCBIfam" id="TIGR01494">
    <property type="entry name" value="ATPase_P-type"/>
    <property type="match status" value="2"/>
</dbReference>
<feature type="transmembrane region" description="Helical" evidence="6">
    <location>
        <begin position="58"/>
        <end position="88"/>
    </location>
</feature>
<dbReference type="Proteomes" id="UP000238164">
    <property type="component" value="Chromosome 1"/>
</dbReference>
<proteinExistence type="predicted"/>
<keyword evidence="3" id="KW-1278">Translocase</keyword>
<evidence type="ECO:0000256" key="5">
    <source>
        <dbReference type="ARBA" id="ARBA00023136"/>
    </source>
</evidence>
<dbReference type="KEGG" id="mgg:MPLG2_1700"/>
<dbReference type="SUPFAM" id="SSF56784">
    <property type="entry name" value="HAD-like"/>
    <property type="match status" value="1"/>
</dbReference>
<dbReference type="Pfam" id="PF00122">
    <property type="entry name" value="E1-E2_ATPase"/>
    <property type="match status" value="1"/>
</dbReference>
<dbReference type="InterPro" id="IPR023299">
    <property type="entry name" value="ATPase_P-typ_cyto_dom_N"/>
</dbReference>
<dbReference type="Pfam" id="PF00702">
    <property type="entry name" value="Hydrolase"/>
    <property type="match status" value="1"/>
</dbReference>
<dbReference type="PRINTS" id="PR00120">
    <property type="entry name" value="HATPASE"/>
</dbReference>
<evidence type="ECO:0000313" key="8">
    <source>
        <dbReference type="EMBL" id="SPD86736.1"/>
    </source>
</evidence>
<evidence type="ECO:0000256" key="3">
    <source>
        <dbReference type="ARBA" id="ARBA00022967"/>
    </source>
</evidence>
<dbReference type="GO" id="GO:0016887">
    <property type="term" value="F:ATP hydrolysis activity"/>
    <property type="evidence" value="ECO:0007669"/>
    <property type="project" value="InterPro"/>
</dbReference>
<evidence type="ECO:0000256" key="4">
    <source>
        <dbReference type="ARBA" id="ARBA00022989"/>
    </source>
</evidence>
<dbReference type="EMBL" id="LT985188">
    <property type="protein sequence ID" value="SPD86736.1"/>
    <property type="molecule type" value="Genomic_DNA"/>
</dbReference>
<dbReference type="Gene3D" id="1.20.1110.10">
    <property type="entry name" value="Calcium-transporting ATPase, transmembrane domain"/>
    <property type="match status" value="1"/>
</dbReference>
<evidence type="ECO:0000256" key="1">
    <source>
        <dbReference type="ARBA" id="ARBA00004651"/>
    </source>
</evidence>
<feature type="transmembrane region" description="Helical" evidence="6">
    <location>
        <begin position="764"/>
        <end position="786"/>
    </location>
</feature>
<dbReference type="SFLD" id="SFLDG00002">
    <property type="entry name" value="C1.7:_P-type_atpase_like"/>
    <property type="match status" value="1"/>
</dbReference>
<keyword evidence="8" id="KW-0378">Hydrolase</keyword>
<dbReference type="AlphaFoldDB" id="A0A2N9JH64"/>
<dbReference type="PANTHER" id="PTHR42861">
    <property type="entry name" value="CALCIUM-TRANSPORTING ATPASE"/>
    <property type="match status" value="1"/>
</dbReference>
<organism evidence="8 9">
    <name type="scientific">Micropruina glycogenica</name>
    <dbReference type="NCBI Taxonomy" id="75385"/>
    <lineage>
        <taxon>Bacteria</taxon>
        <taxon>Bacillati</taxon>
        <taxon>Actinomycetota</taxon>
        <taxon>Actinomycetes</taxon>
        <taxon>Propionibacteriales</taxon>
        <taxon>Nocardioidaceae</taxon>
        <taxon>Micropruina</taxon>
    </lineage>
</organism>
<feature type="transmembrane region" description="Helical" evidence="6">
    <location>
        <begin position="673"/>
        <end position="692"/>
    </location>
</feature>
<dbReference type="InterPro" id="IPR018303">
    <property type="entry name" value="ATPase_P-typ_P_site"/>
</dbReference>
<dbReference type="Gene3D" id="3.40.50.1000">
    <property type="entry name" value="HAD superfamily/HAD-like"/>
    <property type="match status" value="1"/>
</dbReference>
<evidence type="ECO:0000313" key="9">
    <source>
        <dbReference type="Proteomes" id="UP000238164"/>
    </source>
</evidence>
<dbReference type="GO" id="GO:0005524">
    <property type="term" value="F:ATP binding"/>
    <property type="evidence" value="ECO:0007669"/>
    <property type="project" value="InterPro"/>
</dbReference>
<keyword evidence="4 6" id="KW-1133">Transmembrane helix</keyword>
<feature type="transmembrane region" description="Helical" evidence="6">
    <location>
        <begin position="606"/>
        <end position="627"/>
    </location>
</feature>
<dbReference type="Gene3D" id="2.70.150.10">
    <property type="entry name" value="Calcium-transporting ATPase, cytoplasmic transduction domain A"/>
    <property type="match status" value="1"/>
</dbReference>
<keyword evidence="5 6" id="KW-0472">Membrane</keyword>
<gene>
    <name evidence="8" type="primary">ctpE</name>
    <name evidence="8" type="ORF">MPLG2_1700</name>
</gene>
<dbReference type="InterPro" id="IPR036412">
    <property type="entry name" value="HAD-like_sf"/>
</dbReference>
<dbReference type="InterPro" id="IPR001757">
    <property type="entry name" value="P_typ_ATPase"/>
</dbReference>
<comment type="subcellular location">
    <subcellularLocation>
        <location evidence="1">Cell membrane</location>
        <topology evidence="1">Multi-pass membrane protein</topology>
    </subcellularLocation>
</comment>
<feature type="transmembrane region" description="Helical" evidence="6">
    <location>
        <begin position="731"/>
        <end position="752"/>
    </location>
</feature>
<feature type="transmembrane region" description="Helical" evidence="6">
    <location>
        <begin position="255"/>
        <end position="282"/>
    </location>
</feature>
<dbReference type="SFLD" id="SFLDF00027">
    <property type="entry name" value="p-type_atpase"/>
    <property type="match status" value="1"/>
</dbReference>
<feature type="transmembrane region" description="Helical" evidence="6">
    <location>
        <begin position="633"/>
        <end position="653"/>
    </location>
</feature>
<reference evidence="8 9" key="1">
    <citation type="submission" date="2018-02" db="EMBL/GenBank/DDBJ databases">
        <authorList>
            <person name="Cohen D.B."/>
            <person name="Kent A.D."/>
        </authorList>
    </citation>
    <scope>NUCLEOTIDE SEQUENCE [LARGE SCALE GENOMIC DNA]</scope>
    <source>
        <strain evidence="8">1</strain>
    </source>
</reference>
<keyword evidence="2 6" id="KW-0812">Transmembrane</keyword>
<dbReference type="EC" id="3.6.3.-" evidence="8"/>
<dbReference type="InterPro" id="IPR008250">
    <property type="entry name" value="ATPase_P-typ_transduc_dom_A_sf"/>
</dbReference>
<dbReference type="SFLD" id="SFLDS00003">
    <property type="entry name" value="Haloacid_Dehalogenase"/>
    <property type="match status" value="1"/>
</dbReference>
<dbReference type="InterPro" id="IPR059000">
    <property type="entry name" value="ATPase_P-type_domA"/>
</dbReference>
<dbReference type="Gene3D" id="3.40.1110.10">
    <property type="entry name" value="Calcium-transporting ATPase, cytoplasmic domain N"/>
    <property type="match status" value="1"/>
</dbReference>
<evidence type="ECO:0000256" key="2">
    <source>
        <dbReference type="ARBA" id="ARBA00022692"/>
    </source>
</evidence>
<protein>
    <submittedName>
        <fullName evidence="8">Putative cation-transporting ATPase E</fullName>
        <ecNumber evidence="8">3.6.3.-</ecNumber>
    </submittedName>
</protein>